<protein>
    <recommendedName>
        <fullName evidence="4">YcxB-like protein</fullName>
    </recommendedName>
</protein>
<proteinExistence type="predicted"/>
<evidence type="ECO:0000313" key="2">
    <source>
        <dbReference type="EMBL" id="SKC37603.1"/>
    </source>
</evidence>
<keyword evidence="1" id="KW-0472">Membrane</keyword>
<evidence type="ECO:0008006" key="4">
    <source>
        <dbReference type="Google" id="ProtNLM"/>
    </source>
</evidence>
<accession>A0A1T5IF05</accession>
<feature type="transmembrane region" description="Helical" evidence="1">
    <location>
        <begin position="81"/>
        <end position="103"/>
    </location>
</feature>
<keyword evidence="3" id="KW-1185">Reference proteome</keyword>
<keyword evidence="1" id="KW-1133">Transmembrane helix</keyword>
<dbReference type="STRING" id="123320.SAMN06309945_0349"/>
<reference evidence="2 3" key="1">
    <citation type="submission" date="2017-02" db="EMBL/GenBank/DDBJ databases">
        <authorList>
            <person name="Peterson S.W."/>
        </authorList>
    </citation>
    <scope>NUCLEOTIDE SEQUENCE [LARGE SCALE GENOMIC DNA]</scope>
    <source>
        <strain evidence="2 3">VKM Ac-2059</strain>
    </source>
</reference>
<dbReference type="AlphaFoldDB" id="A0A1T5IF05"/>
<dbReference type="RefSeq" id="WP_079726581.1">
    <property type="nucleotide sequence ID" value="NZ_FUZP01000001.1"/>
</dbReference>
<keyword evidence="1" id="KW-0812">Transmembrane</keyword>
<gene>
    <name evidence="2" type="ORF">SAMN06309945_0349</name>
</gene>
<organism evidence="2 3">
    <name type="scientific">Okibacterium fritillariae</name>
    <dbReference type="NCBI Taxonomy" id="123320"/>
    <lineage>
        <taxon>Bacteria</taxon>
        <taxon>Bacillati</taxon>
        <taxon>Actinomycetota</taxon>
        <taxon>Actinomycetes</taxon>
        <taxon>Micrococcales</taxon>
        <taxon>Microbacteriaceae</taxon>
        <taxon>Okibacterium</taxon>
    </lineage>
</organism>
<dbReference type="Proteomes" id="UP000190857">
    <property type="component" value="Unassembled WGS sequence"/>
</dbReference>
<evidence type="ECO:0000313" key="3">
    <source>
        <dbReference type="Proteomes" id="UP000190857"/>
    </source>
</evidence>
<sequence>MTQTPPPSSSTPASAPLPAALVMPSEMTHYVIPLGFAHRSAVALLRASLFTRSFTVAFIVVAALYLILMGLDAADIVESGALSWIGLIYFAFMCLIAVLLYAAQRRSTAALLPTGSTLSARFDAETFWEQTPVAEQIVRYDAFEKLIEQSGFVFLKTRRGGIASVLPRELVPSDAWLDYIRSQLAPASRR</sequence>
<name>A0A1T5IF05_9MICO</name>
<feature type="transmembrane region" description="Helical" evidence="1">
    <location>
        <begin position="49"/>
        <end position="69"/>
    </location>
</feature>
<dbReference type="EMBL" id="FUZP01000001">
    <property type="protein sequence ID" value="SKC37603.1"/>
    <property type="molecule type" value="Genomic_DNA"/>
</dbReference>
<evidence type="ECO:0000256" key="1">
    <source>
        <dbReference type="SAM" id="Phobius"/>
    </source>
</evidence>